<reference evidence="13" key="1">
    <citation type="journal article" date="2016" name="Nature">
        <title>The genome of the seagrass Zostera marina reveals angiosperm adaptation to the sea.</title>
        <authorList>
            <person name="Olsen J.L."/>
            <person name="Rouze P."/>
            <person name="Verhelst B."/>
            <person name="Lin Y.-C."/>
            <person name="Bayer T."/>
            <person name="Collen J."/>
            <person name="Dattolo E."/>
            <person name="De Paoli E."/>
            <person name="Dittami S."/>
            <person name="Maumus F."/>
            <person name="Michel G."/>
            <person name="Kersting A."/>
            <person name="Lauritano C."/>
            <person name="Lohaus R."/>
            <person name="Toepel M."/>
            <person name="Tonon T."/>
            <person name="Vanneste K."/>
            <person name="Amirebrahimi M."/>
            <person name="Brakel J."/>
            <person name="Bostroem C."/>
            <person name="Chovatia M."/>
            <person name="Grimwood J."/>
            <person name="Jenkins J.W."/>
            <person name="Jueterbock A."/>
            <person name="Mraz A."/>
            <person name="Stam W.T."/>
            <person name="Tice H."/>
            <person name="Bornberg-Bauer E."/>
            <person name="Green P.J."/>
            <person name="Pearson G.A."/>
            <person name="Procaccini G."/>
            <person name="Duarte C.M."/>
            <person name="Schmutz J."/>
            <person name="Reusch T.B.H."/>
            <person name="Van de Peer Y."/>
        </authorList>
    </citation>
    <scope>NUCLEOTIDE SEQUENCE [LARGE SCALE GENOMIC DNA]</scope>
    <source>
        <strain evidence="13">cv. Finnish</strain>
    </source>
</reference>
<evidence type="ECO:0000313" key="13">
    <source>
        <dbReference type="Proteomes" id="UP000036987"/>
    </source>
</evidence>
<dbReference type="OrthoDB" id="748871at2759"/>
<accession>A0A0K9PU25</accession>
<dbReference type="GO" id="GO:0006952">
    <property type="term" value="P:defense response"/>
    <property type="evidence" value="ECO:0007669"/>
    <property type="project" value="UniProtKB-KW"/>
</dbReference>
<keyword evidence="3" id="KW-0677">Repeat</keyword>
<dbReference type="Pfam" id="PF25019">
    <property type="entry name" value="LRR_R13L1-DRL21"/>
    <property type="match status" value="1"/>
</dbReference>
<comment type="similarity">
    <text evidence="1">Belongs to the disease resistance NB-LRR family.</text>
</comment>
<dbReference type="Gene3D" id="3.40.50.300">
    <property type="entry name" value="P-loop containing nucleotide triphosphate hydrolases"/>
    <property type="match status" value="1"/>
</dbReference>
<dbReference type="EMBL" id="LFYR01000661">
    <property type="protein sequence ID" value="KMZ71730.1"/>
    <property type="molecule type" value="Genomic_DNA"/>
</dbReference>
<dbReference type="SUPFAM" id="SSF52540">
    <property type="entry name" value="P-loop containing nucleoside triphosphate hydrolases"/>
    <property type="match status" value="1"/>
</dbReference>
<evidence type="ECO:0000259" key="10">
    <source>
        <dbReference type="Pfam" id="PF23559"/>
    </source>
</evidence>
<dbReference type="GO" id="GO:0051707">
    <property type="term" value="P:response to other organism"/>
    <property type="evidence" value="ECO:0007669"/>
    <property type="project" value="UniProtKB-ARBA"/>
</dbReference>
<dbReference type="OMA" id="HINGTHI"/>
<dbReference type="PANTHER" id="PTHR36766:SF64">
    <property type="entry name" value="OS12G0206100 PROTEIN"/>
    <property type="match status" value="1"/>
</dbReference>
<feature type="domain" description="Disease resistance protein winged helix" evidence="10">
    <location>
        <begin position="403"/>
        <end position="470"/>
    </location>
</feature>
<evidence type="ECO:0000256" key="3">
    <source>
        <dbReference type="ARBA" id="ARBA00022737"/>
    </source>
</evidence>
<proteinExistence type="inferred from homology"/>
<evidence type="ECO:0000256" key="6">
    <source>
        <dbReference type="ARBA" id="ARBA00022840"/>
    </source>
</evidence>
<evidence type="ECO:0000259" key="8">
    <source>
        <dbReference type="Pfam" id="PF00931"/>
    </source>
</evidence>
<dbReference type="SMR" id="A0A0K9PU25"/>
<keyword evidence="7" id="KW-0175">Coiled coil</keyword>
<dbReference type="STRING" id="29655.A0A0K9PU25"/>
<keyword evidence="13" id="KW-1185">Reference proteome</keyword>
<dbReference type="InterPro" id="IPR041118">
    <property type="entry name" value="Rx_N"/>
</dbReference>
<evidence type="ECO:0000313" key="12">
    <source>
        <dbReference type="EMBL" id="KMZ71730.1"/>
    </source>
</evidence>
<dbReference type="Gene3D" id="1.10.8.430">
    <property type="entry name" value="Helical domain of apoptotic protease-activating factors"/>
    <property type="match status" value="1"/>
</dbReference>
<dbReference type="GO" id="GO:0005524">
    <property type="term" value="F:ATP binding"/>
    <property type="evidence" value="ECO:0007669"/>
    <property type="project" value="UniProtKB-KW"/>
</dbReference>
<evidence type="ECO:0000256" key="4">
    <source>
        <dbReference type="ARBA" id="ARBA00022741"/>
    </source>
</evidence>
<dbReference type="InterPro" id="IPR027417">
    <property type="entry name" value="P-loop_NTPase"/>
</dbReference>
<name>A0A0K9PU25_ZOSMR</name>
<evidence type="ECO:0000259" key="11">
    <source>
        <dbReference type="Pfam" id="PF25019"/>
    </source>
</evidence>
<dbReference type="Proteomes" id="UP000036987">
    <property type="component" value="Unassembled WGS sequence"/>
</dbReference>
<dbReference type="Pfam" id="PF23559">
    <property type="entry name" value="WHD_DRP"/>
    <property type="match status" value="1"/>
</dbReference>
<dbReference type="InterPro" id="IPR056789">
    <property type="entry name" value="LRR_R13L1-DRL21"/>
</dbReference>
<keyword evidence="5" id="KW-0611">Plant defense</keyword>
<evidence type="ECO:0000256" key="2">
    <source>
        <dbReference type="ARBA" id="ARBA00022614"/>
    </source>
</evidence>
<dbReference type="Gene3D" id="3.80.10.10">
    <property type="entry name" value="Ribonuclease Inhibitor"/>
    <property type="match status" value="1"/>
</dbReference>
<keyword evidence="6" id="KW-0067">ATP-binding</keyword>
<feature type="domain" description="Disease resistance N-terminal" evidence="9">
    <location>
        <begin position="11"/>
        <end position="78"/>
    </location>
</feature>
<feature type="domain" description="NB-ARC" evidence="8">
    <location>
        <begin position="164"/>
        <end position="317"/>
    </location>
</feature>
<evidence type="ECO:0000256" key="1">
    <source>
        <dbReference type="ARBA" id="ARBA00008894"/>
    </source>
</evidence>
<dbReference type="SUPFAM" id="SSF52058">
    <property type="entry name" value="L domain-like"/>
    <property type="match status" value="1"/>
</dbReference>
<keyword evidence="2" id="KW-0433">Leucine-rich repeat</keyword>
<evidence type="ECO:0000256" key="5">
    <source>
        <dbReference type="ARBA" id="ARBA00022821"/>
    </source>
</evidence>
<dbReference type="Pfam" id="PF18052">
    <property type="entry name" value="Rx_N"/>
    <property type="match status" value="1"/>
</dbReference>
<dbReference type="PANTHER" id="PTHR36766">
    <property type="entry name" value="PLANT BROAD-SPECTRUM MILDEW RESISTANCE PROTEIN RPW8"/>
    <property type="match status" value="1"/>
</dbReference>
<keyword evidence="4" id="KW-0547">Nucleotide-binding</keyword>
<evidence type="ECO:0000259" key="9">
    <source>
        <dbReference type="Pfam" id="PF18052"/>
    </source>
</evidence>
<dbReference type="PRINTS" id="PR00364">
    <property type="entry name" value="DISEASERSIST"/>
</dbReference>
<gene>
    <name evidence="12" type="ORF">ZOSMA_176G00080</name>
</gene>
<dbReference type="AlphaFoldDB" id="A0A0K9PU25"/>
<comment type="caution">
    <text evidence="12">The sequence shown here is derived from an EMBL/GenBank/DDBJ whole genome shotgun (WGS) entry which is preliminary data.</text>
</comment>
<organism evidence="12 13">
    <name type="scientific">Zostera marina</name>
    <name type="common">Eelgrass</name>
    <dbReference type="NCBI Taxonomy" id="29655"/>
    <lineage>
        <taxon>Eukaryota</taxon>
        <taxon>Viridiplantae</taxon>
        <taxon>Streptophyta</taxon>
        <taxon>Embryophyta</taxon>
        <taxon>Tracheophyta</taxon>
        <taxon>Spermatophyta</taxon>
        <taxon>Magnoliopsida</taxon>
        <taxon>Liliopsida</taxon>
        <taxon>Zosteraceae</taxon>
        <taxon>Zostera</taxon>
    </lineage>
</organism>
<feature type="coiled-coil region" evidence="7">
    <location>
        <begin position="54"/>
        <end position="117"/>
    </location>
</feature>
<evidence type="ECO:0000256" key="7">
    <source>
        <dbReference type="SAM" id="Coils"/>
    </source>
</evidence>
<sequence>MVDKKMVRYTMKQDKERLDYRCKRFNAVLNDAEHNWEIHKISTKRWLRRLKLCISDAENVIEEYNYEYIQAKEETRSITSISDSFLSYISDKLKKMNNKFEEILEERRENYEHMDEEDGSKLPQYFRPPSSPLSDQSIIYGRDVDLKMIVEMLIDSHQQRQEKDYTASIIVLVGMGGVGKTTFAQTVYKDGKINEHFDKKAWVCVSDEFVVEKITKDALVSATGKPSNLTVFSVIQEKLLVEWEGKKFLLVLDDVWNEIHEFSNMLGFLRTLGVQGSKIVVTTRSKVVANIMNPSVPYNLGALNSEDAWKLFKSRAFFGSSFDYAKQVLLEVIGKKIVEKCKGLPLIIKVFADNLRDKNGDVERWKEMMEHNPLDENEILECLRLSYTNLSAELKRCFLYCSVYPKDHVFVGDELIRLWIAQGILRDEPEDEYIYVNGLLYRSFLEKNEQLDDIWGESKYTLHDIMHDLAQKILEEEHSLLSENKNNARFEPIHGRTFHRSLYPPPKDIKIECLHTHLKHLRDLTWADESLVYLPDSIGMLIHLRYLRLDTPSLVSLPESVCRLYNLRTIQCDSLEELPMNVRTLRELRHIICLKYICLPIGLGELIHLQTLPKLIVSSEDEEYGGLEELKNLSMLRGSLVLYGLVNKYANKEDKMLKLYQKPDLRQLELIWFNFGENQTSTVDVLDNLKPHFNLVKLLISFYCGVVFSDWLGCPAFSNLTHITLSHCFRCETLPSMGKLKSLKELNLFKLSKLERIGGELYGEKGNRKLAFKSLEKLSINNLRKWKEWEEIDECSFPSLCELHIWECNQLQLLTVPKMFHKLQKLKVGDSDHVIDLCKAATPVIKNLYLRDKRQIDNSSPLS</sequence>
<dbReference type="InterPro" id="IPR058922">
    <property type="entry name" value="WHD_DRP"/>
</dbReference>
<dbReference type="Gene3D" id="1.20.5.4130">
    <property type="match status" value="1"/>
</dbReference>
<dbReference type="InterPro" id="IPR002182">
    <property type="entry name" value="NB-ARC"/>
</dbReference>
<dbReference type="GO" id="GO:0043531">
    <property type="term" value="F:ADP binding"/>
    <property type="evidence" value="ECO:0007669"/>
    <property type="project" value="InterPro"/>
</dbReference>
<protein>
    <submittedName>
        <fullName evidence="12">NB-ARC domain-containing disease resistance protein</fullName>
    </submittedName>
</protein>
<dbReference type="Pfam" id="PF00931">
    <property type="entry name" value="NB-ARC"/>
    <property type="match status" value="1"/>
</dbReference>
<dbReference type="InterPro" id="IPR042197">
    <property type="entry name" value="Apaf_helical"/>
</dbReference>
<dbReference type="InterPro" id="IPR032675">
    <property type="entry name" value="LRR_dom_sf"/>
</dbReference>
<feature type="domain" description="R13L1/DRL21-like LRR repeat region" evidence="11">
    <location>
        <begin position="627"/>
        <end position="749"/>
    </location>
</feature>